<name>A0A2W5T249_9CORY</name>
<sequence>MPSLRRRSRIASLLTVGAVSSALVLSGCTVNEDSDQSSEDTTSATTTAYQQSSSSETSTSESAAPSDSQDNDAHQGMDHSMGGGGAPEGITVDAHPTYPVGSTVTLTADHMRGMKGATATIAGAFSTYTYEVDYTPTDGGKPVKNHKWVVQQEIKDAGTERIPDGPEVTIEADHMKGMKGAKGKIVSSTDQTVYMVNYEADGMKVTNHKWVVEDEIKPANN</sequence>
<feature type="compositionally biased region" description="Low complexity" evidence="1">
    <location>
        <begin position="39"/>
        <end position="68"/>
    </location>
</feature>
<feature type="region of interest" description="Disordered" evidence="1">
    <location>
        <begin position="30"/>
        <end position="96"/>
    </location>
</feature>
<evidence type="ECO:0000256" key="1">
    <source>
        <dbReference type="SAM" id="MobiDB-lite"/>
    </source>
</evidence>
<dbReference type="EMBL" id="QFRA01000006">
    <property type="protein sequence ID" value="PZR05485.1"/>
    <property type="molecule type" value="Genomic_DNA"/>
</dbReference>
<feature type="domain" description="DUF1541" evidence="3">
    <location>
        <begin position="164"/>
        <end position="213"/>
    </location>
</feature>
<feature type="domain" description="DUF1541" evidence="3">
    <location>
        <begin position="100"/>
        <end position="151"/>
    </location>
</feature>
<comment type="caution">
    <text evidence="4">The sequence shown here is derived from an EMBL/GenBank/DDBJ whole genome shotgun (WGS) entry which is preliminary data.</text>
</comment>
<reference evidence="4 5" key="1">
    <citation type="submission" date="2017-08" db="EMBL/GenBank/DDBJ databases">
        <title>Infants hospitalized years apart are colonized by the same room-sourced microbial strains.</title>
        <authorList>
            <person name="Brooks B."/>
            <person name="Olm M.R."/>
            <person name="Firek B.A."/>
            <person name="Baker R."/>
            <person name="Thomas B.C."/>
            <person name="Morowitz M.J."/>
            <person name="Banfield J.F."/>
        </authorList>
    </citation>
    <scope>NUCLEOTIDE SEQUENCE [LARGE SCALE GENOMIC DNA]</scope>
    <source>
        <strain evidence="4">S2_003_000_R1_3</strain>
    </source>
</reference>
<dbReference type="Gene3D" id="2.30.30.1210">
    <property type="entry name" value="Domain of unknown function DUF1541"/>
    <property type="match status" value="1"/>
</dbReference>
<dbReference type="AlphaFoldDB" id="A0A2W5T249"/>
<dbReference type="InterPro" id="IPR011438">
    <property type="entry name" value="DUF1541"/>
</dbReference>
<dbReference type="Proteomes" id="UP000249432">
    <property type="component" value="Unassembled WGS sequence"/>
</dbReference>
<accession>A0A2W5T249</accession>
<feature type="signal peptide" evidence="2">
    <location>
        <begin position="1"/>
        <end position="26"/>
    </location>
</feature>
<evidence type="ECO:0000259" key="3">
    <source>
        <dbReference type="Pfam" id="PF07563"/>
    </source>
</evidence>
<dbReference type="Pfam" id="PF07563">
    <property type="entry name" value="DUF1541"/>
    <property type="match status" value="2"/>
</dbReference>
<keyword evidence="2" id="KW-0732">Signal</keyword>
<evidence type="ECO:0000313" key="4">
    <source>
        <dbReference type="EMBL" id="PZR05485.1"/>
    </source>
</evidence>
<organism evidence="4 5">
    <name type="scientific">Corynebacterium kroppenstedtii</name>
    <dbReference type="NCBI Taxonomy" id="161879"/>
    <lineage>
        <taxon>Bacteria</taxon>
        <taxon>Bacillati</taxon>
        <taxon>Actinomycetota</taxon>
        <taxon>Actinomycetes</taxon>
        <taxon>Mycobacteriales</taxon>
        <taxon>Corynebacteriaceae</taxon>
        <taxon>Corynebacterium</taxon>
    </lineage>
</organism>
<protein>
    <recommendedName>
        <fullName evidence="3">DUF1541 domain-containing protein</fullName>
    </recommendedName>
</protein>
<feature type="chain" id="PRO_5039587130" description="DUF1541 domain-containing protein" evidence="2">
    <location>
        <begin position="27"/>
        <end position="221"/>
    </location>
</feature>
<dbReference type="PROSITE" id="PS51257">
    <property type="entry name" value="PROKAR_LIPOPROTEIN"/>
    <property type="match status" value="1"/>
</dbReference>
<dbReference type="RefSeq" id="WP_303734534.1">
    <property type="nucleotide sequence ID" value="NZ_CAKZHK010000008.1"/>
</dbReference>
<evidence type="ECO:0000313" key="5">
    <source>
        <dbReference type="Proteomes" id="UP000249432"/>
    </source>
</evidence>
<proteinExistence type="predicted"/>
<gene>
    <name evidence="4" type="ORF">DI525_04170</name>
</gene>
<evidence type="ECO:0000256" key="2">
    <source>
        <dbReference type="SAM" id="SignalP"/>
    </source>
</evidence>